<dbReference type="RefSeq" id="WP_099402751.1">
    <property type="nucleotide sequence ID" value="NZ_CP121464.1"/>
</dbReference>
<dbReference type="Proteomes" id="UP001219584">
    <property type="component" value="Chromosome"/>
</dbReference>
<reference evidence="1 2" key="1">
    <citation type="submission" date="2023-04" db="EMBL/GenBank/DDBJ databases">
        <title>Nanopore sequencing of Janthinobacterium from water.</title>
        <authorList>
            <person name="Ciuchcinski K."/>
            <person name="Rokowska A."/>
            <person name="Dziewit L."/>
        </authorList>
    </citation>
    <scope>NUCLEOTIDE SEQUENCE [LARGE SCALE GENOMIC DNA]</scope>
    <source>
        <strain evidence="1 2">DEMB2</strain>
    </source>
</reference>
<dbReference type="Pfam" id="PF05973">
    <property type="entry name" value="Gp49"/>
    <property type="match status" value="1"/>
</dbReference>
<accession>A0ABY8ICC6</accession>
<dbReference type="InterPro" id="IPR009241">
    <property type="entry name" value="HigB-like"/>
</dbReference>
<sequence>MVNAPRTWPVTFHDDFDAEFDALPIDVQDELLASADALSKLGPAAGRPHVGTLKNPKHPNMKELRFKANNGVEVWRAVFAFDTRREAVILVAAAKQGVNEDKFYRDLLFKANARYEQHLTNLAAAKARQDKGSR</sequence>
<evidence type="ECO:0000313" key="2">
    <source>
        <dbReference type="Proteomes" id="UP001219584"/>
    </source>
</evidence>
<dbReference type="EMBL" id="CP121464">
    <property type="protein sequence ID" value="WFR81743.1"/>
    <property type="molecule type" value="Genomic_DNA"/>
</dbReference>
<proteinExistence type="predicted"/>
<name>A0ABY8ICC6_9BURK</name>
<keyword evidence="2" id="KW-1185">Reference proteome</keyword>
<organism evidence="1 2">
    <name type="scientific">Janthinobacterium rivuli</name>
    <dbReference type="NCBI Taxonomy" id="2751478"/>
    <lineage>
        <taxon>Bacteria</taxon>
        <taxon>Pseudomonadati</taxon>
        <taxon>Pseudomonadota</taxon>
        <taxon>Betaproteobacteria</taxon>
        <taxon>Burkholderiales</taxon>
        <taxon>Oxalobacteraceae</taxon>
        <taxon>Janthinobacterium</taxon>
    </lineage>
</organism>
<protein>
    <submittedName>
        <fullName evidence="1">Type II toxin-antitoxin system RelE/ParE family toxin</fullName>
    </submittedName>
</protein>
<gene>
    <name evidence="1" type="ORF">P9875_11530</name>
</gene>
<evidence type="ECO:0000313" key="1">
    <source>
        <dbReference type="EMBL" id="WFR81743.1"/>
    </source>
</evidence>